<proteinExistence type="predicted"/>
<feature type="compositionally biased region" description="Basic and acidic residues" evidence="1">
    <location>
        <begin position="469"/>
        <end position="482"/>
    </location>
</feature>
<evidence type="ECO:0000256" key="1">
    <source>
        <dbReference type="SAM" id="MobiDB-lite"/>
    </source>
</evidence>
<protein>
    <submittedName>
        <fullName evidence="3">Putative pyrroloquinoline-quinone binding quinoprotein</fullName>
    </submittedName>
</protein>
<gene>
    <name evidence="3" type="ORF">BDK92_3265</name>
</gene>
<dbReference type="SUPFAM" id="SSF50998">
    <property type="entry name" value="Quinoprotein alcohol dehydrogenase-like"/>
    <property type="match status" value="1"/>
</dbReference>
<dbReference type="EMBL" id="RBKT01000001">
    <property type="protein sequence ID" value="RKR88932.1"/>
    <property type="molecule type" value="Genomic_DNA"/>
</dbReference>
<comment type="caution">
    <text evidence="3">The sequence shown here is derived from an EMBL/GenBank/DDBJ whole genome shotgun (WGS) entry which is preliminary data.</text>
</comment>
<organism evidence="3 4">
    <name type="scientific">Micromonospora pisi</name>
    <dbReference type="NCBI Taxonomy" id="589240"/>
    <lineage>
        <taxon>Bacteria</taxon>
        <taxon>Bacillati</taxon>
        <taxon>Actinomycetota</taxon>
        <taxon>Actinomycetes</taxon>
        <taxon>Micromonosporales</taxon>
        <taxon>Micromonosporaceae</taxon>
        <taxon>Micromonospora</taxon>
    </lineage>
</organism>
<keyword evidence="2" id="KW-0472">Membrane</keyword>
<evidence type="ECO:0000313" key="3">
    <source>
        <dbReference type="EMBL" id="RKR88932.1"/>
    </source>
</evidence>
<dbReference type="AlphaFoldDB" id="A0A495JKR3"/>
<reference evidence="3 4" key="1">
    <citation type="submission" date="2018-10" db="EMBL/GenBank/DDBJ databases">
        <title>Sequencing the genomes of 1000 actinobacteria strains.</title>
        <authorList>
            <person name="Klenk H.-P."/>
        </authorList>
    </citation>
    <scope>NUCLEOTIDE SEQUENCE [LARGE SCALE GENOMIC DNA]</scope>
    <source>
        <strain evidence="3 4">DSM 45175</strain>
    </source>
</reference>
<keyword evidence="2" id="KW-1133">Transmembrane helix</keyword>
<keyword evidence="2" id="KW-0812">Transmembrane</keyword>
<feature type="transmembrane region" description="Helical" evidence="2">
    <location>
        <begin position="12"/>
        <end position="33"/>
    </location>
</feature>
<keyword evidence="4" id="KW-1185">Reference proteome</keyword>
<dbReference type="RefSeq" id="WP_246017067.1">
    <property type="nucleotide sequence ID" value="NZ_RBKT01000001.1"/>
</dbReference>
<feature type="region of interest" description="Disordered" evidence="1">
    <location>
        <begin position="441"/>
        <end position="482"/>
    </location>
</feature>
<dbReference type="InterPro" id="IPR015943">
    <property type="entry name" value="WD40/YVTN_repeat-like_dom_sf"/>
</dbReference>
<accession>A0A495JKR3</accession>
<dbReference type="Gene3D" id="2.130.10.10">
    <property type="entry name" value="YVTN repeat-like/Quinoprotein amine dehydrogenase"/>
    <property type="match status" value="1"/>
</dbReference>
<dbReference type="InterPro" id="IPR011047">
    <property type="entry name" value="Quinoprotein_ADH-like_sf"/>
</dbReference>
<evidence type="ECO:0000313" key="4">
    <source>
        <dbReference type="Proteomes" id="UP000277671"/>
    </source>
</evidence>
<sequence>MAKGSAGRSAKWFLAFMLVAVIVLSATGIWNPFPNVLAWVNRSQPLSEPDVVWQQRVGGTPKSVTVAGSTVVVEQRTFVESRSLATGGKLWERKADWAAVAGSETDPVVATGKLLTKGYELIDPETGAVRRRDTEASGVWTYRNALLDVHCRDPRECTLSRWDPRGTKPVWTAFLPGVGTGLFADNPEVLGTRRLTTKHVADDASGPETMPSLLGFPVDGRVHIVDTATGRVLRDVQPGRADRLVVVGGRMLRIEARAEDGSCYFTVLARDPITGQEVWRRAGINLRTANAGGCVQRDDPQGGQSVLVGVGPDGRETVLDGYDGRLLWSGAEGEKLLAVDDRYALVRSADHQSLIGRELARDAPRWNRPLSAEGGATLTRSAALLVDEKPDRVLALDPLSGRELLDLATSAKVLAVGPAGMVIGDGRDIGYVQFGSAAGVPGPGPGAPGTSPGPGAGPGDTGPTCGGPKMEECRPAGSGKDG</sequence>
<evidence type="ECO:0000256" key="2">
    <source>
        <dbReference type="SAM" id="Phobius"/>
    </source>
</evidence>
<dbReference type="Proteomes" id="UP000277671">
    <property type="component" value="Unassembled WGS sequence"/>
</dbReference>
<name>A0A495JKR3_9ACTN</name>